<feature type="domain" description="HMA" evidence="3">
    <location>
        <begin position="5"/>
        <end position="69"/>
    </location>
</feature>
<name>A0ABC8UMC7_9AQUA</name>
<evidence type="ECO:0000259" key="3">
    <source>
        <dbReference type="PROSITE" id="PS50846"/>
    </source>
</evidence>
<dbReference type="AlphaFoldDB" id="A0ABC8UMC7"/>
<gene>
    <name evidence="4" type="ORF">ILEXP_LOCUS52354</name>
</gene>
<dbReference type="Gene3D" id="3.30.70.100">
    <property type="match status" value="1"/>
</dbReference>
<comment type="caution">
    <text evidence="4">The sequence shown here is derived from an EMBL/GenBank/DDBJ whole genome shotgun (WGS) entry which is preliminary data.</text>
</comment>
<accession>A0ABC8UMC7</accession>
<sequence length="206" mass="22725">MAEKVTIMVLKVDLQCPHCRKKIKKILCKFPQIRDQTYDEKHNTVTIKVVCCSPEKIRDKLCCKGGKTIKSIDILPPLKPKPPEKPKETEKPKPPEKPKETPKETPKGPRSPKRDTKEPPKAPAPLKPHPPPMPEPVSAYPIRICCGPCSEGRDGGPCYHGYGVPPPPPPGPCYDGYGYYGGYGRGYCGSRGDCFSDENPSACTIM</sequence>
<dbReference type="PANTHER" id="PTHR47005">
    <property type="entry name" value="HEAVY METAL TRANSPORT/DETOXIFICATION SUPERFAMILY PROTEIN"/>
    <property type="match status" value="1"/>
</dbReference>
<evidence type="ECO:0000313" key="5">
    <source>
        <dbReference type="Proteomes" id="UP001642360"/>
    </source>
</evidence>
<dbReference type="Proteomes" id="UP001642360">
    <property type="component" value="Unassembled WGS sequence"/>
</dbReference>
<keyword evidence="5" id="KW-1185">Reference proteome</keyword>
<evidence type="ECO:0000256" key="1">
    <source>
        <dbReference type="ARBA" id="ARBA00004170"/>
    </source>
</evidence>
<comment type="subcellular location">
    <subcellularLocation>
        <location evidence="1">Membrane</location>
        <topology evidence="1">Peripheral membrane protein</topology>
    </subcellularLocation>
</comment>
<protein>
    <recommendedName>
        <fullName evidence="3">HMA domain-containing protein</fullName>
    </recommendedName>
</protein>
<feature type="compositionally biased region" description="Basic and acidic residues" evidence="2">
    <location>
        <begin position="81"/>
        <end position="120"/>
    </location>
</feature>
<dbReference type="PANTHER" id="PTHR47005:SF5">
    <property type="entry name" value="HEAVY METAL TRANSPORT_DETOXIFICATION SUPERFAMILY PROTEIN"/>
    <property type="match status" value="1"/>
</dbReference>
<feature type="region of interest" description="Disordered" evidence="2">
    <location>
        <begin position="73"/>
        <end position="133"/>
    </location>
</feature>
<reference evidence="4 5" key="1">
    <citation type="submission" date="2024-02" db="EMBL/GenBank/DDBJ databases">
        <authorList>
            <person name="Vignale AGUSTIN F."/>
            <person name="Sosa J E."/>
            <person name="Modenutti C."/>
        </authorList>
    </citation>
    <scope>NUCLEOTIDE SEQUENCE [LARGE SCALE GENOMIC DNA]</scope>
</reference>
<feature type="compositionally biased region" description="Pro residues" evidence="2">
    <location>
        <begin position="121"/>
        <end position="133"/>
    </location>
</feature>
<dbReference type="EMBL" id="CAUOFW020008279">
    <property type="protein sequence ID" value="CAK9182216.1"/>
    <property type="molecule type" value="Genomic_DNA"/>
</dbReference>
<dbReference type="InterPro" id="IPR036163">
    <property type="entry name" value="HMA_dom_sf"/>
</dbReference>
<dbReference type="InterPro" id="IPR006121">
    <property type="entry name" value="HMA_dom"/>
</dbReference>
<dbReference type="PROSITE" id="PS50846">
    <property type="entry name" value="HMA_2"/>
    <property type="match status" value="1"/>
</dbReference>
<dbReference type="GO" id="GO:0009626">
    <property type="term" value="P:plant-type hypersensitive response"/>
    <property type="evidence" value="ECO:0007669"/>
    <property type="project" value="UniProtKB-KW"/>
</dbReference>
<dbReference type="SUPFAM" id="SSF55008">
    <property type="entry name" value="HMA, heavy metal-associated domain"/>
    <property type="match status" value="1"/>
</dbReference>
<proteinExistence type="predicted"/>
<dbReference type="GO" id="GO:0016020">
    <property type="term" value="C:membrane"/>
    <property type="evidence" value="ECO:0007669"/>
    <property type="project" value="UniProtKB-SubCell"/>
</dbReference>
<evidence type="ECO:0000256" key="2">
    <source>
        <dbReference type="SAM" id="MobiDB-lite"/>
    </source>
</evidence>
<organism evidence="4 5">
    <name type="scientific">Ilex paraguariensis</name>
    <name type="common">yerba mate</name>
    <dbReference type="NCBI Taxonomy" id="185542"/>
    <lineage>
        <taxon>Eukaryota</taxon>
        <taxon>Viridiplantae</taxon>
        <taxon>Streptophyta</taxon>
        <taxon>Embryophyta</taxon>
        <taxon>Tracheophyta</taxon>
        <taxon>Spermatophyta</taxon>
        <taxon>Magnoliopsida</taxon>
        <taxon>eudicotyledons</taxon>
        <taxon>Gunneridae</taxon>
        <taxon>Pentapetalae</taxon>
        <taxon>asterids</taxon>
        <taxon>campanulids</taxon>
        <taxon>Aquifoliales</taxon>
        <taxon>Aquifoliaceae</taxon>
        <taxon>Ilex</taxon>
    </lineage>
</organism>
<evidence type="ECO:0000313" key="4">
    <source>
        <dbReference type="EMBL" id="CAK9182216.1"/>
    </source>
</evidence>